<evidence type="ECO:0000256" key="7">
    <source>
        <dbReference type="ARBA" id="ARBA00022679"/>
    </source>
</evidence>
<evidence type="ECO:0000256" key="8">
    <source>
        <dbReference type="ARBA" id="ARBA00022691"/>
    </source>
</evidence>
<feature type="domain" description="MTTase N-terminal" evidence="17">
    <location>
        <begin position="315"/>
        <end position="434"/>
    </location>
</feature>
<evidence type="ECO:0000256" key="2">
    <source>
        <dbReference type="ARBA" id="ARBA00002399"/>
    </source>
</evidence>
<dbReference type="GO" id="GO:0051539">
    <property type="term" value="F:4 iron, 4 sulfur cluster binding"/>
    <property type="evidence" value="ECO:0007669"/>
    <property type="project" value="UniProtKB-KW"/>
</dbReference>
<dbReference type="Gene3D" id="3.80.30.20">
    <property type="entry name" value="tm_1862 like domain"/>
    <property type="match status" value="1"/>
</dbReference>
<dbReference type="RefSeq" id="XP_953234.1">
    <property type="nucleotide sequence ID" value="XM_948141.1"/>
</dbReference>
<dbReference type="PANTHER" id="PTHR11918:SF45">
    <property type="entry name" value="THREONYLCARBAMOYLADENOSINE TRNA METHYLTHIOTRANSFERASE"/>
    <property type="match status" value="1"/>
</dbReference>
<evidence type="ECO:0000256" key="6">
    <source>
        <dbReference type="ARBA" id="ARBA00022485"/>
    </source>
</evidence>
<feature type="compositionally biased region" description="Basic and acidic residues" evidence="15">
    <location>
        <begin position="170"/>
        <end position="194"/>
    </location>
</feature>
<comment type="catalytic activity">
    <reaction evidence="14">
        <text>N(6)-L-threonylcarbamoyladenosine(37) in tRNA + (sulfur carrier)-SH + AH2 + 2 S-adenosyl-L-methionine = 2-methylsulfanyl-N(6)-L-threonylcarbamoyladenosine(37) in tRNA + (sulfur carrier)-H + 5'-deoxyadenosine + L-methionine + A + S-adenosyl-L-homocysteine + 2 H(+)</text>
        <dbReference type="Rhea" id="RHEA:37075"/>
        <dbReference type="Rhea" id="RHEA-COMP:10163"/>
        <dbReference type="Rhea" id="RHEA-COMP:11092"/>
        <dbReference type="Rhea" id="RHEA-COMP:14737"/>
        <dbReference type="Rhea" id="RHEA-COMP:14739"/>
        <dbReference type="ChEBI" id="CHEBI:13193"/>
        <dbReference type="ChEBI" id="CHEBI:15378"/>
        <dbReference type="ChEBI" id="CHEBI:17319"/>
        <dbReference type="ChEBI" id="CHEBI:17499"/>
        <dbReference type="ChEBI" id="CHEBI:29917"/>
        <dbReference type="ChEBI" id="CHEBI:57844"/>
        <dbReference type="ChEBI" id="CHEBI:57856"/>
        <dbReference type="ChEBI" id="CHEBI:59789"/>
        <dbReference type="ChEBI" id="CHEBI:64428"/>
        <dbReference type="ChEBI" id="CHEBI:74418"/>
        <dbReference type="ChEBI" id="CHEBI:74420"/>
        <dbReference type="EC" id="2.8.4.5"/>
    </reaction>
</comment>
<feature type="domain" description="Radical SAM core" evidence="18">
    <location>
        <begin position="455"/>
        <end position="685"/>
    </location>
</feature>
<comment type="similarity">
    <text evidence="3">Belongs to the methylthiotransferase family. CDKAL1 subfamily.</text>
</comment>
<evidence type="ECO:0000256" key="3">
    <source>
        <dbReference type="ARBA" id="ARBA00008616"/>
    </source>
</evidence>
<evidence type="ECO:0000259" key="17">
    <source>
        <dbReference type="PROSITE" id="PS51449"/>
    </source>
</evidence>
<dbReference type="PANTHER" id="PTHR11918">
    <property type="entry name" value="RADICAL SAM PROTEINS"/>
    <property type="match status" value="1"/>
</dbReference>
<evidence type="ECO:0000313" key="19">
    <source>
        <dbReference type="EMBL" id="CAI76609.1"/>
    </source>
</evidence>
<evidence type="ECO:0000256" key="1">
    <source>
        <dbReference type="ARBA" id="ARBA00001966"/>
    </source>
</evidence>
<dbReference type="PROSITE" id="PS51918">
    <property type="entry name" value="RADICAL_SAM"/>
    <property type="match status" value="1"/>
</dbReference>
<organism evidence="19 20">
    <name type="scientific">Theileria annulata</name>
    <dbReference type="NCBI Taxonomy" id="5874"/>
    <lineage>
        <taxon>Eukaryota</taxon>
        <taxon>Sar</taxon>
        <taxon>Alveolata</taxon>
        <taxon>Apicomplexa</taxon>
        <taxon>Aconoidasida</taxon>
        <taxon>Piroplasmida</taxon>
        <taxon>Theileriidae</taxon>
        <taxon>Theileria</taxon>
    </lineage>
</organism>
<dbReference type="EMBL" id="CR940353">
    <property type="protein sequence ID" value="CAI76609.1"/>
    <property type="molecule type" value="Genomic_DNA"/>
</dbReference>
<dbReference type="SMART" id="SM00729">
    <property type="entry name" value="Elp3"/>
    <property type="match status" value="1"/>
</dbReference>
<dbReference type="InterPro" id="IPR006638">
    <property type="entry name" value="Elp3/MiaA/NifB-like_rSAM"/>
</dbReference>
<reference evidence="19 20" key="1">
    <citation type="journal article" date="2005" name="Science">
        <title>Genome of the host-cell transforming parasite Theileria annulata compared with T. parva.</title>
        <authorList>
            <person name="Pain A."/>
            <person name="Renauld H."/>
            <person name="Berriman M."/>
            <person name="Murphy L."/>
            <person name="Yeats C.A."/>
            <person name="Weir W."/>
            <person name="Kerhornou A."/>
            <person name="Aslett M."/>
            <person name="Bishop R."/>
            <person name="Bouchier C."/>
            <person name="Cochet M."/>
            <person name="Coulson R.M.R."/>
            <person name="Cronin A."/>
            <person name="de Villiers E.P."/>
            <person name="Fraser A."/>
            <person name="Fosker N."/>
            <person name="Gardner M."/>
            <person name="Goble A."/>
            <person name="Griffiths-Jones S."/>
            <person name="Harris D.E."/>
            <person name="Katzer F."/>
            <person name="Larke N."/>
            <person name="Lord A."/>
            <person name="Maser P."/>
            <person name="McKellar S."/>
            <person name="Mooney P."/>
            <person name="Morton F."/>
            <person name="Nene V."/>
            <person name="O'Neil S."/>
            <person name="Price C."/>
            <person name="Quail M.A."/>
            <person name="Rabbinowitsch E."/>
            <person name="Rawlings N.D."/>
            <person name="Rutter S."/>
            <person name="Saunders D."/>
            <person name="Seeger K."/>
            <person name="Shah T."/>
            <person name="Squares R."/>
            <person name="Squares S."/>
            <person name="Tivey A."/>
            <person name="Walker A.R."/>
            <person name="Woodward J."/>
            <person name="Dobbelaere D.A.E."/>
            <person name="Langsley G."/>
            <person name="Rajandream M.A."/>
            <person name="McKeever D."/>
            <person name="Shiels B."/>
            <person name="Tait A."/>
            <person name="Barrell B.G."/>
            <person name="Hall N."/>
        </authorList>
    </citation>
    <scope>NUCLEOTIDE SEQUENCE [LARGE SCALE GENOMIC DNA]</scope>
    <source>
        <strain evidence="20">Ankara</strain>
    </source>
</reference>
<keyword evidence="20" id="KW-1185">Reference proteome</keyword>
<dbReference type="GO" id="GO:0035598">
    <property type="term" value="F:tRNA (N(6)-L-threonylcarbamoyladenosine(37)-C(2))-methylthiotransferase activity"/>
    <property type="evidence" value="ECO:0007669"/>
    <property type="project" value="UniProtKB-EC"/>
</dbReference>
<dbReference type="SFLD" id="SFLDG01082">
    <property type="entry name" value="B12-binding_domain_containing"/>
    <property type="match status" value="1"/>
</dbReference>
<evidence type="ECO:0000256" key="12">
    <source>
        <dbReference type="ARBA" id="ARBA00023014"/>
    </source>
</evidence>
<evidence type="ECO:0000256" key="16">
    <source>
        <dbReference type="SAM" id="Phobius"/>
    </source>
</evidence>
<keyword evidence="8" id="KW-0949">S-adenosyl-L-methionine</keyword>
<dbReference type="FunFam" id="3.80.30.20:FF:000002">
    <property type="entry name" value="threonylcarbamoyladenosine tRNA methylthiotransferase isoform X2"/>
    <property type="match status" value="1"/>
</dbReference>
<keyword evidence="6" id="KW-0004">4Fe-4S</keyword>
<dbReference type="GO" id="GO:0046872">
    <property type="term" value="F:metal ion binding"/>
    <property type="evidence" value="ECO:0007669"/>
    <property type="project" value="UniProtKB-KW"/>
</dbReference>
<dbReference type="PROSITE" id="PS51449">
    <property type="entry name" value="MTTASE_N"/>
    <property type="match status" value="1"/>
</dbReference>
<keyword evidence="16" id="KW-0472">Membrane</keyword>
<evidence type="ECO:0000256" key="9">
    <source>
        <dbReference type="ARBA" id="ARBA00022694"/>
    </source>
</evidence>
<dbReference type="InterPro" id="IPR007197">
    <property type="entry name" value="rSAM"/>
</dbReference>
<name>Q4U994_THEAN</name>
<dbReference type="InterPro" id="IPR020612">
    <property type="entry name" value="Methylthiotransferase_CS"/>
</dbReference>
<proteinExistence type="inferred from homology"/>
<evidence type="ECO:0000256" key="13">
    <source>
        <dbReference type="ARBA" id="ARBA00031213"/>
    </source>
</evidence>
<feature type="compositionally biased region" description="Polar residues" evidence="15">
    <location>
        <begin position="119"/>
        <end position="128"/>
    </location>
</feature>
<keyword evidence="16" id="KW-0812">Transmembrane</keyword>
<keyword evidence="12" id="KW-0411">Iron-sulfur</keyword>
<dbReference type="InterPro" id="IPR023404">
    <property type="entry name" value="rSAM_horseshoe"/>
</dbReference>
<dbReference type="InParanoid" id="Q4U994"/>
<dbReference type="InterPro" id="IPR038135">
    <property type="entry name" value="Methylthiotransferase_N_sf"/>
</dbReference>
<dbReference type="NCBIfam" id="TIGR00089">
    <property type="entry name" value="MiaB/RimO family radical SAM methylthiotransferase"/>
    <property type="match status" value="1"/>
</dbReference>
<feature type="region of interest" description="Disordered" evidence="15">
    <location>
        <begin position="113"/>
        <end position="194"/>
    </location>
</feature>
<dbReference type="VEuPathDB" id="PiroplasmaDB:TA11010"/>
<dbReference type="eggNOG" id="KOG4355">
    <property type="taxonomic scope" value="Eukaryota"/>
</dbReference>
<dbReference type="OrthoDB" id="1730074at2759"/>
<evidence type="ECO:0000259" key="18">
    <source>
        <dbReference type="PROSITE" id="PS51918"/>
    </source>
</evidence>
<keyword evidence="11" id="KW-0408">Iron</keyword>
<feature type="compositionally biased region" description="Polar residues" evidence="15">
    <location>
        <begin position="150"/>
        <end position="160"/>
    </location>
</feature>
<evidence type="ECO:0000256" key="14">
    <source>
        <dbReference type="ARBA" id="ARBA00051661"/>
    </source>
</evidence>
<keyword evidence="7" id="KW-0808">Transferase</keyword>
<accession>Q4U994</accession>
<dbReference type="OMA" id="FCKTKHS"/>
<dbReference type="GO" id="GO:0005783">
    <property type="term" value="C:endoplasmic reticulum"/>
    <property type="evidence" value="ECO:0007669"/>
    <property type="project" value="TreeGrafter"/>
</dbReference>
<dbReference type="Pfam" id="PF00919">
    <property type="entry name" value="UPF0004"/>
    <property type="match status" value="1"/>
</dbReference>
<sequence>MTGTRFRSPVVGCVILGVACVSCIAYYLYKRSRKRFFDPKNLIKSQIDRHNSEETHEDEALESSDFSDFVIVQSSEEFDHDDELMDVNFEEIEFIEDRTSDSHKVFRVFNPNKRLGDSRTPNSNSAIATVNHSNKDKSNNVNSDKLYGNTYESTYGNPEKSNTKKHMDKHTKMDKSYGNKGEKSPVRNGKRESLPKMADKYSDFGTLGINDEWTVLDNYTNIDGTCEEYSYVEKTVRILNSLIHSYIQNNFFSEEMDLQKNQSIPLTTNIGIDNLTNNGADNLNNNGSYNVDNCEIDKPNGVECSMNKSINPSEVKIYLKNFGCSHNISDSEYMLGLISESGYTITENIEECDVVIINSCTVKNPSEHAMVNYINQGLKLNKRIIVTGCIPQSDKKHPVLSTSVTNVQFLNKLNNSVGIMQIDKIIYVIENVMNGNRVVLLEKKSLPSLDLPKIRKNKLIEIIPISTGCLGSCTFCKTKHSRGVLNSYEIEAILDRVESSVSEGVKEIWLTSEDLGAYGIDLGTNIITLLYSIINILPQNIMLRLGMCNPPYIKKYINEICEILSHDNVFEFIHIPVQSCSDAVLEKMNREYLLEDFLYIVSVIKAKLPNCTIATDIICGFPTETEQDHQITVQTLQQLKLSIINISQYYSRKGTISSSMKELDNNVKKNRSREITNVFMSYENNSKFINSVFKVFFNHMNGDQLVGYNKYYIKVIVKGLENPNTFLGTVQNVKVVNTHKWHLECNLITQ</sequence>
<dbReference type="SFLD" id="SFLDS00029">
    <property type="entry name" value="Radical_SAM"/>
    <property type="match status" value="1"/>
</dbReference>
<protein>
    <recommendedName>
        <fullName evidence="5">Threonylcarbamoyladenosine tRNA methylthiotransferase</fullName>
        <ecNumber evidence="4">2.8.4.5</ecNumber>
    </recommendedName>
    <alternativeName>
        <fullName evidence="13">tRNA-t(6)A37 methylthiotransferase</fullName>
    </alternativeName>
</protein>
<dbReference type="PROSITE" id="PS51257">
    <property type="entry name" value="PROKAR_LIPOPROTEIN"/>
    <property type="match status" value="1"/>
</dbReference>
<dbReference type="GeneID" id="3862858"/>
<dbReference type="EC" id="2.8.4.5" evidence="4"/>
<dbReference type="Proteomes" id="UP000001950">
    <property type="component" value="Chromosome 4"/>
</dbReference>
<feature type="transmembrane region" description="Helical" evidence="16">
    <location>
        <begin position="6"/>
        <end position="29"/>
    </location>
</feature>
<dbReference type="InterPro" id="IPR058240">
    <property type="entry name" value="rSAM_sf"/>
</dbReference>
<keyword evidence="16" id="KW-1133">Transmembrane helix</keyword>
<dbReference type="SUPFAM" id="SSF102114">
    <property type="entry name" value="Radical SAM enzymes"/>
    <property type="match status" value="1"/>
</dbReference>
<evidence type="ECO:0000256" key="11">
    <source>
        <dbReference type="ARBA" id="ARBA00023004"/>
    </source>
</evidence>
<evidence type="ECO:0000313" key="20">
    <source>
        <dbReference type="Proteomes" id="UP000001950"/>
    </source>
</evidence>
<comment type="function">
    <text evidence="2">Catalyzes the methylthiolation of N6-threonylcarbamoyladenosine (t(6)A), leading to the formation of 2-methylthio-N6-threonylcarbamoyladenosine (ms(2)t(6)A) at position 37 in tRNAs that read codons beginning with adenine.</text>
</comment>
<dbReference type="InterPro" id="IPR013848">
    <property type="entry name" value="Methylthiotransferase_N"/>
</dbReference>
<dbReference type="AlphaFoldDB" id="Q4U994"/>
<keyword evidence="9" id="KW-0819">tRNA processing</keyword>
<dbReference type="NCBIfam" id="TIGR01578">
    <property type="entry name" value="MiaB-like-B"/>
    <property type="match status" value="1"/>
</dbReference>
<dbReference type="FunCoup" id="Q4U994">
    <property type="interactions" value="60"/>
</dbReference>
<evidence type="ECO:0000256" key="10">
    <source>
        <dbReference type="ARBA" id="ARBA00022723"/>
    </source>
</evidence>
<dbReference type="STRING" id="5874.Q4U994"/>
<dbReference type="Pfam" id="PF04055">
    <property type="entry name" value="Radical_SAM"/>
    <property type="match status" value="1"/>
</dbReference>
<evidence type="ECO:0000256" key="4">
    <source>
        <dbReference type="ARBA" id="ARBA00013273"/>
    </source>
</evidence>
<gene>
    <name evidence="19" type="ORF">TA11010</name>
</gene>
<dbReference type="InterPro" id="IPR006466">
    <property type="entry name" value="MiaB-like_arc_euk"/>
</dbReference>
<evidence type="ECO:0000256" key="5">
    <source>
        <dbReference type="ARBA" id="ARBA00018810"/>
    </source>
</evidence>
<dbReference type="InterPro" id="IPR005839">
    <property type="entry name" value="Methylthiotransferase"/>
</dbReference>
<dbReference type="PROSITE" id="PS01278">
    <property type="entry name" value="MTTASE_RADICAL"/>
    <property type="match status" value="1"/>
</dbReference>
<dbReference type="Gene3D" id="3.40.50.12160">
    <property type="entry name" value="Methylthiotransferase, N-terminal domain"/>
    <property type="match status" value="1"/>
</dbReference>
<keyword evidence="10" id="KW-0479">Metal-binding</keyword>
<comment type="cofactor">
    <cofactor evidence="1">
        <name>[4Fe-4S] cluster</name>
        <dbReference type="ChEBI" id="CHEBI:49883"/>
    </cofactor>
</comment>
<dbReference type="KEGG" id="tan:TA11010"/>
<evidence type="ECO:0000256" key="15">
    <source>
        <dbReference type="SAM" id="MobiDB-lite"/>
    </source>
</evidence>